<accession>A0AAV2N0U6</accession>
<proteinExistence type="predicted"/>
<dbReference type="AlphaFoldDB" id="A0AAV2N0U6"/>
<sequence>MLPGVFLESNRRNITLRLARHNFVPLLQHDSMGLTTMRVRSSPMMTVDEMIEEISKRCCQLQGIRMSVQAVRRDDTTRLPHLSKPAYQ</sequence>
<reference evidence="1 2" key="1">
    <citation type="submission" date="2024-04" db="EMBL/GenBank/DDBJ databases">
        <authorList>
            <consortium name="Molecular Ecology Group"/>
        </authorList>
    </citation>
    <scope>NUCLEOTIDE SEQUENCE [LARGE SCALE GENOMIC DNA]</scope>
</reference>
<gene>
    <name evidence="1" type="ORF">LPLAT_LOCUS200</name>
</gene>
<keyword evidence="2" id="KW-1185">Reference proteome</keyword>
<dbReference type="Proteomes" id="UP001497644">
    <property type="component" value="Chromosome 1"/>
</dbReference>
<name>A0AAV2N0U6_9HYME</name>
<evidence type="ECO:0000313" key="2">
    <source>
        <dbReference type="Proteomes" id="UP001497644"/>
    </source>
</evidence>
<dbReference type="EMBL" id="OZ034824">
    <property type="protein sequence ID" value="CAL1673273.1"/>
    <property type="molecule type" value="Genomic_DNA"/>
</dbReference>
<evidence type="ECO:0000313" key="1">
    <source>
        <dbReference type="EMBL" id="CAL1673273.1"/>
    </source>
</evidence>
<organism evidence="1 2">
    <name type="scientific">Lasius platythorax</name>
    <dbReference type="NCBI Taxonomy" id="488582"/>
    <lineage>
        <taxon>Eukaryota</taxon>
        <taxon>Metazoa</taxon>
        <taxon>Ecdysozoa</taxon>
        <taxon>Arthropoda</taxon>
        <taxon>Hexapoda</taxon>
        <taxon>Insecta</taxon>
        <taxon>Pterygota</taxon>
        <taxon>Neoptera</taxon>
        <taxon>Endopterygota</taxon>
        <taxon>Hymenoptera</taxon>
        <taxon>Apocrita</taxon>
        <taxon>Aculeata</taxon>
        <taxon>Formicoidea</taxon>
        <taxon>Formicidae</taxon>
        <taxon>Formicinae</taxon>
        <taxon>Lasius</taxon>
        <taxon>Lasius</taxon>
    </lineage>
</organism>
<protein>
    <submittedName>
        <fullName evidence="1">Uncharacterized protein</fullName>
    </submittedName>
</protein>